<keyword evidence="2" id="KW-0812">Transmembrane</keyword>
<feature type="transmembrane region" description="Helical" evidence="2">
    <location>
        <begin position="505"/>
        <end position="523"/>
    </location>
</feature>
<keyword evidence="2" id="KW-1133">Transmembrane helix</keyword>
<evidence type="ECO:0000313" key="4">
    <source>
        <dbReference type="Proteomes" id="UP001501447"/>
    </source>
</evidence>
<feature type="transmembrane region" description="Helical" evidence="2">
    <location>
        <begin position="101"/>
        <end position="125"/>
    </location>
</feature>
<dbReference type="EMBL" id="BAAARJ010000031">
    <property type="protein sequence ID" value="GAA2637928.1"/>
    <property type="molecule type" value="Genomic_DNA"/>
</dbReference>
<keyword evidence="2" id="KW-0472">Membrane</keyword>
<comment type="caution">
    <text evidence="3">The sequence shown here is derived from an EMBL/GenBank/DDBJ whole genome shotgun (WGS) entry which is preliminary data.</text>
</comment>
<reference evidence="4" key="1">
    <citation type="journal article" date="2019" name="Int. J. Syst. Evol. Microbiol.">
        <title>The Global Catalogue of Microorganisms (GCM) 10K type strain sequencing project: providing services to taxonomists for standard genome sequencing and annotation.</title>
        <authorList>
            <consortium name="The Broad Institute Genomics Platform"/>
            <consortium name="The Broad Institute Genome Sequencing Center for Infectious Disease"/>
            <person name="Wu L."/>
            <person name="Ma J."/>
        </authorList>
    </citation>
    <scope>NUCLEOTIDE SEQUENCE [LARGE SCALE GENOMIC DNA]</scope>
    <source>
        <strain evidence="4">JCM 16373</strain>
    </source>
</reference>
<feature type="transmembrane region" description="Helical" evidence="2">
    <location>
        <begin position="480"/>
        <end position="498"/>
    </location>
</feature>
<evidence type="ECO:0000256" key="1">
    <source>
        <dbReference type="SAM" id="MobiDB-lite"/>
    </source>
</evidence>
<name>A0ABP6D7Q9_9ACTN</name>
<feature type="transmembrane region" description="Helical" evidence="2">
    <location>
        <begin position="44"/>
        <end position="62"/>
    </location>
</feature>
<feature type="transmembrane region" description="Helical" evidence="2">
    <location>
        <begin position="186"/>
        <end position="207"/>
    </location>
</feature>
<feature type="transmembrane region" description="Helical" evidence="2">
    <location>
        <begin position="340"/>
        <end position="359"/>
    </location>
</feature>
<feature type="transmembrane region" description="Helical" evidence="2">
    <location>
        <begin position="151"/>
        <end position="174"/>
    </location>
</feature>
<feature type="transmembrane region" description="Helical" evidence="2">
    <location>
        <begin position="389"/>
        <end position="410"/>
    </location>
</feature>
<proteinExistence type="predicted"/>
<evidence type="ECO:0000256" key="2">
    <source>
        <dbReference type="SAM" id="Phobius"/>
    </source>
</evidence>
<gene>
    <name evidence="3" type="ORF">GCM10009863_63360</name>
</gene>
<accession>A0ABP6D7Q9</accession>
<protein>
    <submittedName>
        <fullName evidence="3">Exporter of polyketide antibiotics</fullName>
    </submittedName>
</protein>
<dbReference type="Proteomes" id="UP001501447">
    <property type="component" value="Unassembled WGS sequence"/>
</dbReference>
<feature type="transmembrane region" description="Helical" evidence="2">
    <location>
        <begin position="214"/>
        <end position="231"/>
    </location>
</feature>
<feature type="region of interest" description="Disordered" evidence="1">
    <location>
        <begin position="1"/>
        <end position="25"/>
    </location>
</feature>
<dbReference type="RefSeq" id="WP_344570517.1">
    <property type="nucleotide sequence ID" value="NZ_BAAARJ010000031.1"/>
</dbReference>
<sequence length="577" mass="58028">MSTATDAAPRPPGAARRRESARGNPLAGTGTLVRFALRRDRVRLPVWVLAVLLVSLSGIGKARTMAPDDPDKAADMVKTLSGPAMLAMTGPAHNLSEFTPAAALSMLMLGYGAILAGLMSVLTVVRHTRADEETGIAELIRSGVVGRHATLTAALVTAASANVALGLLLAGTLPGAGLDGTTAGGALLYGAAHTAVGLVFAGVAAVTAQLSAHGRAAAGMALSVLGAAYALRAVGDVGSGGAGDTGGTGDTGDIGGTGSAGAVSWLSPIGWVQRGYPFVEDRWWPLLLALAAAVVTGAAGYVLSTRRDVGAGLLPPRPGSARATRALTHPLGLALRLQRGLLLGFGAGLVLLGAMYGSLLGDIDTMLDDLGGDIREALTRAGGSLSESFASTVMLVLAVVASLHVVMAALRPRAEETAGRAEPLLATGLSRSRWAGSHLAVALGGGTLVLLAGSLGLGLAGAAATGDAGLLVRLPGAGLAYAPALWVTGGVAALLFGWAPRATALAWLVPVYGFVVGYLGKLLDLPGWLNDLSPFGHVPELPSADLRWTPELLLALVAAGLLAAGLAGFRRRDLETK</sequence>
<keyword evidence="4" id="KW-1185">Reference proteome</keyword>
<feature type="transmembrane region" description="Helical" evidence="2">
    <location>
        <begin position="552"/>
        <end position="569"/>
    </location>
</feature>
<feature type="transmembrane region" description="Helical" evidence="2">
    <location>
        <begin position="283"/>
        <end position="303"/>
    </location>
</feature>
<organism evidence="3 4">
    <name type="scientific">Streptomyces axinellae</name>
    <dbReference type="NCBI Taxonomy" id="552788"/>
    <lineage>
        <taxon>Bacteria</taxon>
        <taxon>Bacillati</taxon>
        <taxon>Actinomycetota</taxon>
        <taxon>Actinomycetes</taxon>
        <taxon>Kitasatosporales</taxon>
        <taxon>Streptomycetaceae</taxon>
        <taxon>Streptomyces</taxon>
    </lineage>
</organism>
<evidence type="ECO:0000313" key="3">
    <source>
        <dbReference type="EMBL" id="GAA2637928.1"/>
    </source>
</evidence>
<feature type="transmembrane region" description="Helical" evidence="2">
    <location>
        <begin position="439"/>
        <end position="460"/>
    </location>
</feature>